<keyword evidence="3 6" id="KW-1133">Transmembrane helix</keyword>
<evidence type="ECO:0000256" key="2">
    <source>
        <dbReference type="ARBA" id="ARBA00022692"/>
    </source>
</evidence>
<feature type="transmembrane region" description="Helical" evidence="6">
    <location>
        <begin position="467"/>
        <end position="489"/>
    </location>
</feature>
<dbReference type="HOGENOM" id="CLU_017709_1_1_1"/>
<reference evidence="9 10" key="1">
    <citation type="journal article" date="2011" name="PLoS Genet.">
        <title>Genome sequencing and comparative transcriptomics of the model entomopathogenic fungi Metarhizium anisopliae and M. acridum.</title>
        <authorList>
            <person name="Gao Q."/>
            <person name="Jin K."/>
            <person name="Ying S.H."/>
            <person name="Zhang Y."/>
            <person name="Xiao G."/>
            <person name="Shang Y."/>
            <person name="Duan Z."/>
            <person name="Hu X."/>
            <person name="Xie X.Q."/>
            <person name="Zhou G."/>
            <person name="Peng G."/>
            <person name="Luo Z."/>
            <person name="Huang W."/>
            <person name="Wang B."/>
            <person name="Fang W."/>
            <person name="Wang S."/>
            <person name="Zhong Y."/>
            <person name="Ma L.J."/>
            <person name="St Leger R.J."/>
            <person name="Zhao G.P."/>
            <person name="Pei Y."/>
            <person name="Feng M.G."/>
            <person name="Xia Y."/>
            <person name="Wang C."/>
        </authorList>
    </citation>
    <scope>NUCLEOTIDE SEQUENCE [LARGE SCALE GENOMIC DNA]</scope>
    <source>
        <strain evidence="9 10">CQMa 102</strain>
    </source>
</reference>
<evidence type="ECO:0000256" key="4">
    <source>
        <dbReference type="ARBA" id="ARBA00023136"/>
    </source>
</evidence>
<evidence type="ECO:0000313" key="10">
    <source>
        <dbReference type="Proteomes" id="UP000002499"/>
    </source>
</evidence>
<gene>
    <name evidence="9" type="ORF">MAC_07861</name>
</gene>
<dbReference type="GO" id="GO:0004930">
    <property type="term" value="F:G protein-coupled receptor activity"/>
    <property type="evidence" value="ECO:0007669"/>
    <property type="project" value="TreeGrafter"/>
</dbReference>
<feature type="region of interest" description="Disordered" evidence="5">
    <location>
        <begin position="504"/>
        <end position="556"/>
    </location>
</feature>
<dbReference type="PANTHER" id="PTHR23112">
    <property type="entry name" value="G PROTEIN-COUPLED RECEPTOR 157-RELATED"/>
    <property type="match status" value="1"/>
</dbReference>
<dbReference type="STRING" id="655827.E9EDB3"/>
<keyword evidence="2 6" id="KW-0812">Transmembrane</keyword>
<dbReference type="Pfam" id="PF11710">
    <property type="entry name" value="Git3"/>
    <property type="match status" value="1"/>
</dbReference>
<dbReference type="Pfam" id="PF11970">
    <property type="entry name" value="GPR_Gpa2_C"/>
    <property type="match status" value="1"/>
</dbReference>
<dbReference type="SUPFAM" id="SSF81321">
    <property type="entry name" value="Family A G protein-coupled receptor-like"/>
    <property type="match status" value="1"/>
</dbReference>
<organism evidence="10">
    <name type="scientific">Metarhizium acridum (strain CQMa 102)</name>
    <dbReference type="NCBI Taxonomy" id="655827"/>
    <lineage>
        <taxon>Eukaryota</taxon>
        <taxon>Fungi</taxon>
        <taxon>Dikarya</taxon>
        <taxon>Ascomycota</taxon>
        <taxon>Pezizomycotina</taxon>
        <taxon>Sordariomycetes</taxon>
        <taxon>Hypocreomycetidae</taxon>
        <taxon>Hypocreales</taxon>
        <taxon>Clavicipitaceae</taxon>
        <taxon>Metarhizium</taxon>
    </lineage>
</organism>
<dbReference type="InParanoid" id="E9EDB3"/>
<evidence type="ECO:0000256" key="3">
    <source>
        <dbReference type="ARBA" id="ARBA00022989"/>
    </source>
</evidence>
<evidence type="ECO:0000256" key="1">
    <source>
        <dbReference type="ARBA" id="ARBA00004141"/>
    </source>
</evidence>
<dbReference type="eggNOG" id="ENOG502QU8E">
    <property type="taxonomic scope" value="Eukaryota"/>
</dbReference>
<dbReference type="OMA" id="FWFFRMR"/>
<name>E9EDB3_METAQ</name>
<dbReference type="Proteomes" id="UP000002499">
    <property type="component" value="Unassembled WGS sequence"/>
</dbReference>
<dbReference type="OrthoDB" id="5368598at2759"/>
<dbReference type="FunCoup" id="E9EDB3">
    <property type="interactions" value="119"/>
</dbReference>
<feature type="domain" description="Glucose receptor Git3-like N-terminal" evidence="7">
    <location>
        <begin position="42"/>
        <end position="232"/>
    </location>
</feature>
<keyword evidence="10" id="KW-1185">Reference proteome</keyword>
<evidence type="ECO:0000256" key="5">
    <source>
        <dbReference type="SAM" id="MobiDB-lite"/>
    </source>
</evidence>
<feature type="transmembrane region" description="Helical" evidence="6">
    <location>
        <begin position="211"/>
        <end position="232"/>
    </location>
</feature>
<dbReference type="GO" id="GO:0005886">
    <property type="term" value="C:plasma membrane"/>
    <property type="evidence" value="ECO:0007669"/>
    <property type="project" value="TreeGrafter"/>
</dbReference>
<comment type="subcellular location">
    <subcellularLocation>
        <location evidence="1">Membrane</location>
        <topology evidence="1">Multi-pass membrane protein</topology>
    </subcellularLocation>
</comment>
<feature type="transmembrane region" description="Helical" evidence="6">
    <location>
        <begin position="126"/>
        <end position="149"/>
    </location>
</feature>
<feature type="transmembrane region" description="Helical" evidence="6">
    <location>
        <begin position="43"/>
        <end position="66"/>
    </location>
</feature>
<protein>
    <submittedName>
        <fullName evidence="9">Plasma membrane G protein coupled receptor (GPCR)</fullName>
    </submittedName>
</protein>
<evidence type="ECO:0000256" key="6">
    <source>
        <dbReference type="SAM" id="Phobius"/>
    </source>
</evidence>
<dbReference type="PANTHER" id="PTHR23112:SF37">
    <property type="entry name" value="G PROTEIN-COUPLED RECEPTOR GPR1"/>
    <property type="match status" value="1"/>
</dbReference>
<dbReference type="EMBL" id="GL698556">
    <property type="protein sequence ID" value="EFY86127.1"/>
    <property type="molecule type" value="Genomic_DNA"/>
</dbReference>
<accession>E9EDB3</accession>
<proteinExistence type="predicted"/>
<evidence type="ECO:0000259" key="8">
    <source>
        <dbReference type="Pfam" id="PF11970"/>
    </source>
</evidence>
<feature type="transmembrane region" description="Helical" evidence="6">
    <location>
        <begin position="437"/>
        <end position="455"/>
    </location>
</feature>
<dbReference type="CDD" id="cd00637">
    <property type="entry name" value="7tm_classA_rhodopsin-like"/>
    <property type="match status" value="1"/>
</dbReference>
<feature type="domain" description="G protein-coupled receptor GPR1/2/3 C-terminal" evidence="8">
    <location>
        <begin position="425"/>
        <end position="495"/>
    </location>
</feature>
<feature type="region of interest" description="Disordered" evidence="5">
    <location>
        <begin position="296"/>
        <end position="326"/>
    </location>
</feature>
<dbReference type="GO" id="GO:0007189">
    <property type="term" value="P:adenylate cyclase-activating G protein-coupled receptor signaling pathway"/>
    <property type="evidence" value="ECO:0007669"/>
    <property type="project" value="TreeGrafter"/>
</dbReference>
<keyword evidence="9" id="KW-0675">Receptor</keyword>
<dbReference type="AlphaFoldDB" id="E9EDB3"/>
<dbReference type="InterPro" id="IPR022596">
    <property type="entry name" value="GPR1/2/3_C"/>
</dbReference>
<evidence type="ECO:0000313" key="9">
    <source>
        <dbReference type="EMBL" id="EFY86127.1"/>
    </source>
</evidence>
<dbReference type="InterPro" id="IPR023041">
    <property type="entry name" value="Glucose_rcpt_Git3-like_N"/>
</dbReference>
<keyword evidence="4 6" id="KW-0472">Membrane</keyword>
<dbReference type="Gene3D" id="1.20.1070.10">
    <property type="entry name" value="Rhodopsin 7-helix transmembrane proteins"/>
    <property type="match status" value="1"/>
</dbReference>
<feature type="transmembrane region" description="Helical" evidence="6">
    <location>
        <begin position="86"/>
        <end position="106"/>
    </location>
</feature>
<feature type="transmembrane region" description="Helical" evidence="6">
    <location>
        <begin position="161"/>
        <end position="180"/>
    </location>
</feature>
<feature type="compositionally biased region" description="Basic and acidic residues" evidence="5">
    <location>
        <begin position="520"/>
        <end position="556"/>
    </location>
</feature>
<sequence>MVSGRDVKHPVRHGGIAANAGPTIPSLGYTSTGNLTSEHLLELHVAAVVVGFTSLLATLVAVVFFIQMRRNFRHECSKLTYSDSLILLLILSDMLATLWLVLLPAIELARGRIPSNSTICQISGFFLSVGIEACDLTVLLIAVHTALYIFRGRSGLYPYRFPAYTLVATGSLMLTSLAFINNPGFVNSGAYCYFPARPTWTLRFLSWVPRYVVWAVMVFIYTCIYIYVRWTMIKVDEPNKRRKVDEPFFSRLQQLPRRGSVPSTPPIAYHGLIPPTPPCDNKQPDYGWNRGARYGQHGKSRKGSLIGSGGGQSLPKPAVSATSQTDCEERTLIVTKDPFKDYPPSVHHRNGSKEEATALSPANYPAPAQHTIGCSCMVCIGADKPHVPPPLNIELRLQGGSGEAELLPSLVLSPTTLSETGMPSSRHKIRRQLRRKFIYPVIYILGWMVPLAAHVSQADRTGRPFPLVLAGLMSICIQGLVASVVFLMLEKPWRHRKRPGCFMSPRKCSTMKNSSARVGRTREEMHVEGRLAKTRRDREEEDQRRQPQRSETHKREWWDATLAGIDESGDEYL</sequence>
<evidence type="ECO:0000259" key="7">
    <source>
        <dbReference type="Pfam" id="PF11710"/>
    </source>
</evidence>